<dbReference type="Proteomes" id="UP001159428">
    <property type="component" value="Unassembled WGS sequence"/>
</dbReference>
<dbReference type="PANTHER" id="PTHR46844:SF1">
    <property type="entry name" value="SLR5058 PROTEIN"/>
    <property type="match status" value="1"/>
</dbReference>
<evidence type="ECO:0000313" key="3">
    <source>
        <dbReference type="Proteomes" id="UP001159428"/>
    </source>
</evidence>
<proteinExistence type="predicted"/>
<dbReference type="EMBL" id="CALNXJ010000017">
    <property type="protein sequence ID" value="CAH3120301.1"/>
    <property type="molecule type" value="Genomic_DNA"/>
</dbReference>
<sequence>MASVADAEDTLRSAKEKANFQRLTRLLMCGSIKLLREKFDSCHSPADLPLKLADPAIRAKLGKAKLSPPEWKILYPSPGIYGKSADFDITLTFRLLRTICGLTAPSTGWNSQPANTDHSIEADLVRIKCFRNSVYGHNSKMEMTDSDFLKLWTEIGEALLRIAGSLSTAKKDEWNKRI</sequence>
<evidence type="ECO:0000313" key="2">
    <source>
        <dbReference type="EMBL" id="CAH3120301.1"/>
    </source>
</evidence>
<dbReference type="Pfam" id="PF18738">
    <property type="entry name" value="HEPN_DZIP3"/>
    <property type="match status" value="1"/>
</dbReference>
<reference evidence="2 3" key="1">
    <citation type="submission" date="2022-05" db="EMBL/GenBank/DDBJ databases">
        <authorList>
            <consortium name="Genoscope - CEA"/>
            <person name="William W."/>
        </authorList>
    </citation>
    <scope>NUCLEOTIDE SEQUENCE [LARGE SCALE GENOMIC DNA]</scope>
</reference>
<organism evidence="2 3">
    <name type="scientific">Pocillopora meandrina</name>
    <dbReference type="NCBI Taxonomy" id="46732"/>
    <lineage>
        <taxon>Eukaryota</taxon>
        <taxon>Metazoa</taxon>
        <taxon>Cnidaria</taxon>
        <taxon>Anthozoa</taxon>
        <taxon>Hexacorallia</taxon>
        <taxon>Scleractinia</taxon>
        <taxon>Astrocoeniina</taxon>
        <taxon>Pocilloporidae</taxon>
        <taxon>Pocillopora</taxon>
    </lineage>
</organism>
<name>A0AAU9WP01_9CNID</name>
<dbReference type="AlphaFoldDB" id="A0AAU9WP01"/>
<keyword evidence="3" id="KW-1185">Reference proteome</keyword>
<dbReference type="PANTHER" id="PTHR46844">
    <property type="entry name" value="SLR5058 PROTEIN"/>
    <property type="match status" value="1"/>
</dbReference>
<protein>
    <recommendedName>
        <fullName evidence="1">DZIP3-like HEPN domain-containing protein</fullName>
    </recommendedName>
</protein>
<evidence type="ECO:0000259" key="1">
    <source>
        <dbReference type="Pfam" id="PF18738"/>
    </source>
</evidence>
<comment type="caution">
    <text evidence="2">The sequence shown here is derived from an EMBL/GenBank/DDBJ whole genome shotgun (WGS) entry which is preliminary data.</text>
</comment>
<gene>
    <name evidence="2" type="ORF">PMEA_00008179</name>
</gene>
<dbReference type="InterPro" id="IPR041249">
    <property type="entry name" value="HEPN_DZIP3"/>
</dbReference>
<accession>A0AAU9WP01</accession>
<feature type="domain" description="DZIP3-like HEPN" evidence="1">
    <location>
        <begin position="59"/>
        <end position="172"/>
    </location>
</feature>